<proteinExistence type="inferred from homology"/>
<feature type="region of interest" description="Disordered" evidence="3">
    <location>
        <begin position="396"/>
        <end position="429"/>
    </location>
</feature>
<feature type="region of interest" description="Disordered" evidence="3">
    <location>
        <begin position="1"/>
        <end position="76"/>
    </location>
</feature>
<dbReference type="RefSeq" id="XP_019032909.1">
    <property type="nucleotide sequence ID" value="XM_019175177.1"/>
</dbReference>
<comment type="caution">
    <text evidence="5">The sequence shown here is derived from an EMBL/GenBank/DDBJ whole genome shotgun (WGS) entry which is preliminary data.</text>
</comment>
<feature type="region of interest" description="Disordered" evidence="3">
    <location>
        <begin position="334"/>
        <end position="361"/>
    </location>
</feature>
<protein>
    <recommendedName>
        <fullName evidence="4">DNA replication factor Cdt1 C-terminal domain-containing protein</fullName>
    </recommendedName>
</protein>
<feature type="region of interest" description="Disordered" evidence="3">
    <location>
        <begin position="286"/>
        <end position="310"/>
    </location>
</feature>
<feature type="compositionally biased region" description="Polar residues" evidence="3">
    <location>
        <begin position="538"/>
        <end position="558"/>
    </location>
</feature>
<keyword evidence="6" id="KW-1185">Reference proteome</keyword>
<comment type="similarity">
    <text evidence="1">Belongs to the Cdt1 family.</text>
</comment>
<name>A0A1E3JKS4_9TREE</name>
<evidence type="ECO:0000259" key="4">
    <source>
        <dbReference type="Pfam" id="PF16679"/>
    </source>
</evidence>
<feature type="compositionally biased region" description="Low complexity" evidence="3">
    <location>
        <begin position="334"/>
        <end position="345"/>
    </location>
</feature>
<dbReference type="InterPro" id="IPR032054">
    <property type="entry name" value="Cdt1_C"/>
</dbReference>
<feature type="region of interest" description="Disordered" evidence="3">
    <location>
        <begin position="536"/>
        <end position="582"/>
    </location>
</feature>
<evidence type="ECO:0000313" key="5">
    <source>
        <dbReference type="EMBL" id="ODO00717.1"/>
    </source>
</evidence>
<evidence type="ECO:0000313" key="6">
    <source>
        <dbReference type="Proteomes" id="UP000094819"/>
    </source>
</evidence>
<dbReference type="AlphaFoldDB" id="A0A1E3JKS4"/>
<dbReference type="OrthoDB" id="3366139at2759"/>
<dbReference type="Proteomes" id="UP000094819">
    <property type="component" value="Unassembled WGS sequence"/>
</dbReference>
<evidence type="ECO:0000256" key="3">
    <source>
        <dbReference type="SAM" id="MobiDB-lite"/>
    </source>
</evidence>
<dbReference type="Gene3D" id="1.10.10.1420">
    <property type="entry name" value="DNA replication factor Cdt1, C-terminal WH domain"/>
    <property type="match status" value="1"/>
</dbReference>
<evidence type="ECO:0000256" key="1">
    <source>
        <dbReference type="ARBA" id="ARBA00008356"/>
    </source>
</evidence>
<evidence type="ECO:0000256" key="2">
    <source>
        <dbReference type="ARBA" id="ARBA00023306"/>
    </source>
</evidence>
<dbReference type="Pfam" id="PF16679">
    <property type="entry name" value="CDT1_C"/>
    <property type="match status" value="1"/>
</dbReference>
<dbReference type="GeneID" id="30192256"/>
<dbReference type="EMBL" id="AWGH01000007">
    <property type="protein sequence ID" value="ODO00717.1"/>
    <property type="molecule type" value="Genomic_DNA"/>
</dbReference>
<reference evidence="5 6" key="1">
    <citation type="submission" date="2016-06" db="EMBL/GenBank/DDBJ databases">
        <title>Evolution of pathogenesis and genome organization in the Tremellales.</title>
        <authorList>
            <person name="Cuomo C."/>
            <person name="Litvintseva A."/>
            <person name="Heitman J."/>
            <person name="Chen Y."/>
            <person name="Sun S."/>
            <person name="Springer D."/>
            <person name="Dromer F."/>
            <person name="Young S."/>
            <person name="Zeng Q."/>
            <person name="Chapman S."/>
            <person name="Gujja S."/>
            <person name="Saif S."/>
            <person name="Birren B."/>
        </authorList>
    </citation>
    <scope>NUCLEOTIDE SEQUENCE [LARGE SCALE GENOMIC DNA]</scope>
    <source>
        <strain evidence="5 6">CBS 7118</strain>
    </source>
</reference>
<feature type="compositionally biased region" description="Basic residues" evidence="3">
    <location>
        <begin position="1"/>
        <end position="10"/>
    </location>
</feature>
<keyword evidence="2" id="KW-0131">Cell cycle</keyword>
<gene>
    <name evidence="5" type="ORF">L198_03043</name>
</gene>
<feature type="domain" description="DNA replication factor Cdt1 C-terminal" evidence="4">
    <location>
        <begin position="423"/>
        <end position="513"/>
    </location>
</feature>
<accession>A0A1E3JKS4</accession>
<organism evidence="5 6">
    <name type="scientific">Cryptococcus wingfieldii CBS 7118</name>
    <dbReference type="NCBI Taxonomy" id="1295528"/>
    <lineage>
        <taxon>Eukaryota</taxon>
        <taxon>Fungi</taxon>
        <taxon>Dikarya</taxon>
        <taxon>Basidiomycota</taxon>
        <taxon>Agaricomycotina</taxon>
        <taxon>Tremellomycetes</taxon>
        <taxon>Tremellales</taxon>
        <taxon>Cryptococcaceae</taxon>
        <taxon>Cryptococcus</taxon>
    </lineage>
</organism>
<sequence>MSSITPRKRKADSSAEKAAESSVPTPRSGRTSKRVATGASRGSSSNPVPFPTPPATRHRNANLPGQSAVPLGLPSHPDAAPLPSHLSSLLNLHRAFNLALSLHIATHHPVLPPHSSTATSVKLPNLTNYLAIKETVERTCGKRFGPAELGRLAWVWGWDGEEIMDEKAVSEKNKKAMLDEDNPFVVPASPALGAGEVSGSTYLITSTRALEQSTGRRIYTHGLGIELGLRQGETRQLLANSDGGFKNQGQGGGTAAIGRWTATGEVREHNFRAKLEKWVKLHGGYKPSEASVLPTPSTSEDSTRSSIPPIPILPLPSLPTTTFPAANLMAAFTSPSSGPTSTLTPKKNHLPPSFDSPKTAGLSDPFEIGDKEGDVKGKIVRPGSVEERRKAMMARIKAKSGGKGSLSTLGSSVGGFGRPGTTSTQQEGLKRRSILSRLEGVAESVWMMFSGPALGPSSLPTPPRGRRKAIPMAEAAEVIVKSSKTPISTAEAQTSLQMLTELCPFFLHIKTIGRQDWIEMPAAVAVPAPLSPTAATGFSASPSASTLPARQLPASPSTPGRLKGELAGPASPGKIRRQGGLREVRERIRRELDN</sequence>
<dbReference type="InterPro" id="IPR038090">
    <property type="entry name" value="Cdt1_C_WH_dom_sf"/>
</dbReference>